<dbReference type="EMBL" id="BSUZ01000001">
    <property type="protein sequence ID" value="GMA85415.1"/>
    <property type="molecule type" value="Genomic_DNA"/>
</dbReference>
<gene>
    <name evidence="2" type="ORF">GCM10025868_06650</name>
</gene>
<name>A0ABQ6JDY8_9ACTN</name>
<dbReference type="Pfam" id="PF08245">
    <property type="entry name" value="Mur_ligase_M"/>
    <property type="match status" value="1"/>
</dbReference>
<evidence type="ECO:0000313" key="2">
    <source>
        <dbReference type="EMBL" id="GMA85415.1"/>
    </source>
</evidence>
<protein>
    <recommendedName>
        <fullName evidence="1">Mur ligase central domain-containing protein</fullName>
    </recommendedName>
</protein>
<dbReference type="InterPro" id="IPR036565">
    <property type="entry name" value="Mur-like_cat_sf"/>
</dbReference>
<keyword evidence="3" id="KW-1185">Reference proteome</keyword>
<comment type="caution">
    <text evidence="2">The sequence shown here is derived from an EMBL/GenBank/DDBJ whole genome shotgun (WGS) entry which is preliminary data.</text>
</comment>
<accession>A0ABQ6JDY8</accession>
<dbReference type="PANTHER" id="PTHR43445:SF3">
    <property type="entry name" value="UDP-N-ACETYLMURAMATE--L-ALANINE LIGASE"/>
    <property type="match status" value="1"/>
</dbReference>
<sequence length="148" mass="15398">MQPDHLDHYGDAAGVERGFDAFAATVRPGGSLVACADDEGSARLAARAVRDDLRVVTYGTVAEAHVRAVDVRLDRGGASFDVVVLGRRVGGARIDVPGRHNVLNALAATAAAIEARRAGRGGAGRGRALHRHPPAVRVARRRGRGAGL</sequence>
<reference evidence="3" key="1">
    <citation type="journal article" date="2019" name="Int. J. Syst. Evol. Microbiol.">
        <title>The Global Catalogue of Microorganisms (GCM) 10K type strain sequencing project: providing services to taxonomists for standard genome sequencing and annotation.</title>
        <authorList>
            <consortium name="The Broad Institute Genomics Platform"/>
            <consortium name="The Broad Institute Genome Sequencing Center for Infectious Disease"/>
            <person name="Wu L."/>
            <person name="Ma J."/>
        </authorList>
    </citation>
    <scope>NUCLEOTIDE SEQUENCE [LARGE SCALE GENOMIC DNA]</scope>
    <source>
        <strain evidence="3">NBRC 108730</strain>
    </source>
</reference>
<dbReference type="PANTHER" id="PTHR43445">
    <property type="entry name" value="UDP-N-ACETYLMURAMATE--L-ALANINE LIGASE-RELATED"/>
    <property type="match status" value="1"/>
</dbReference>
<organism evidence="2 3">
    <name type="scientific">Angustibacter aerolatus</name>
    <dbReference type="NCBI Taxonomy" id="1162965"/>
    <lineage>
        <taxon>Bacteria</taxon>
        <taxon>Bacillati</taxon>
        <taxon>Actinomycetota</taxon>
        <taxon>Actinomycetes</taxon>
        <taxon>Kineosporiales</taxon>
        <taxon>Kineosporiaceae</taxon>
    </lineage>
</organism>
<dbReference type="SUPFAM" id="SSF53623">
    <property type="entry name" value="MurD-like peptide ligases, catalytic domain"/>
    <property type="match status" value="1"/>
</dbReference>
<dbReference type="InterPro" id="IPR050061">
    <property type="entry name" value="MurCDEF_pg_biosynth"/>
</dbReference>
<dbReference type="InterPro" id="IPR013221">
    <property type="entry name" value="Mur_ligase_cen"/>
</dbReference>
<feature type="domain" description="Mur ligase central" evidence="1">
    <location>
        <begin position="2"/>
        <end position="112"/>
    </location>
</feature>
<evidence type="ECO:0000259" key="1">
    <source>
        <dbReference type="Pfam" id="PF08245"/>
    </source>
</evidence>
<dbReference type="Gene3D" id="3.40.1190.10">
    <property type="entry name" value="Mur-like, catalytic domain"/>
    <property type="match status" value="1"/>
</dbReference>
<dbReference type="Proteomes" id="UP001157017">
    <property type="component" value="Unassembled WGS sequence"/>
</dbReference>
<proteinExistence type="predicted"/>
<evidence type="ECO:0000313" key="3">
    <source>
        <dbReference type="Proteomes" id="UP001157017"/>
    </source>
</evidence>